<keyword evidence="3" id="KW-1185">Reference proteome</keyword>
<dbReference type="EMBL" id="JACTNZ010000012">
    <property type="protein sequence ID" value="KAG5521738.1"/>
    <property type="molecule type" value="Genomic_DNA"/>
</dbReference>
<dbReference type="Proteomes" id="UP000823749">
    <property type="component" value="Chromosome 12"/>
</dbReference>
<gene>
    <name evidence="2" type="ORF">RHGRI_034083</name>
</gene>
<protein>
    <submittedName>
        <fullName evidence="2">Uncharacterized protein</fullName>
    </submittedName>
</protein>
<feature type="compositionally biased region" description="Polar residues" evidence="1">
    <location>
        <begin position="29"/>
        <end position="50"/>
    </location>
</feature>
<feature type="region of interest" description="Disordered" evidence="1">
    <location>
        <begin position="27"/>
        <end position="50"/>
    </location>
</feature>
<evidence type="ECO:0000313" key="3">
    <source>
        <dbReference type="Proteomes" id="UP000823749"/>
    </source>
</evidence>
<sequence length="402" mass="44973">MADGTISMAEGLGCKALDSNEIRRRQKNISDPNGSLHLQQPRSVNPNSGNPLELEFPLLCTFNEHTLGSSLRQAIPTTSTSGFGVYSPKESDPQANFGVHSPKYTKSSPVRKLQQVFQNERMQLDSEARMLEIVGHLEDELNNSADPFVLDVVTAKLQSIQQSWKEAEERAASLSDTREQEQVRSPKTSPTILYNPRGTPYVEGDPNMGYSLEDTRPRYNSRGSDSSSNKPELNPSHIPHQINPNANPLIQPHQPQIIPRQHQAVVEGDPNLGYPVQDTKLRNPPSLFSQKSGTDSKHNSKPNTGQNKPIPKNWAALLHSQSPSLDMKLEYFPDLQKGKEALIEIDVELTEVGIWNRYLVYSCIWIWLATNSVRRCYSCCNSCLTNWGCRWDLPSQRGTSSA</sequence>
<reference evidence="2" key="1">
    <citation type="submission" date="2020-08" db="EMBL/GenBank/DDBJ databases">
        <title>Plant Genome Project.</title>
        <authorList>
            <person name="Zhang R.-G."/>
        </authorList>
    </citation>
    <scope>NUCLEOTIDE SEQUENCE</scope>
    <source>
        <strain evidence="2">WSP0</strain>
        <tissue evidence="2">Leaf</tissue>
    </source>
</reference>
<feature type="region of interest" description="Disordered" evidence="1">
    <location>
        <begin position="168"/>
        <end position="252"/>
    </location>
</feature>
<evidence type="ECO:0000313" key="2">
    <source>
        <dbReference type="EMBL" id="KAG5521738.1"/>
    </source>
</evidence>
<accession>A0AAV6HZ81</accession>
<evidence type="ECO:0000256" key="1">
    <source>
        <dbReference type="SAM" id="MobiDB-lite"/>
    </source>
</evidence>
<name>A0AAV6HZ81_9ERIC</name>
<dbReference type="AlphaFoldDB" id="A0AAV6HZ81"/>
<feature type="region of interest" description="Disordered" evidence="1">
    <location>
        <begin position="268"/>
        <end position="311"/>
    </location>
</feature>
<proteinExistence type="predicted"/>
<feature type="compositionally biased region" description="Basic and acidic residues" evidence="1">
    <location>
        <begin position="168"/>
        <end position="184"/>
    </location>
</feature>
<organism evidence="2 3">
    <name type="scientific">Rhododendron griersonianum</name>
    <dbReference type="NCBI Taxonomy" id="479676"/>
    <lineage>
        <taxon>Eukaryota</taxon>
        <taxon>Viridiplantae</taxon>
        <taxon>Streptophyta</taxon>
        <taxon>Embryophyta</taxon>
        <taxon>Tracheophyta</taxon>
        <taxon>Spermatophyta</taxon>
        <taxon>Magnoliopsida</taxon>
        <taxon>eudicotyledons</taxon>
        <taxon>Gunneridae</taxon>
        <taxon>Pentapetalae</taxon>
        <taxon>asterids</taxon>
        <taxon>Ericales</taxon>
        <taxon>Ericaceae</taxon>
        <taxon>Ericoideae</taxon>
        <taxon>Rhodoreae</taxon>
        <taxon>Rhododendron</taxon>
    </lineage>
</organism>
<comment type="caution">
    <text evidence="2">The sequence shown here is derived from an EMBL/GenBank/DDBJ whole genome shotgun (WGS) entry which is preliminary data.</text>
</comment>
<feature type="compositionally biased region" description="Polar residues" evidence="1">
    <location>
        <begin position="221"/>
        <end position="231"/>
    </location>
</feature>